<dbReference type="GO" id="GO:0016853">
    <property type="term" value="F:isomerase activity"/>
    <property type="evidence" value="ECO:0007669"/>
    <property type="project" value="UniProtKB-KW"/>
</dbReference>
<dbReference type="GO" id="GO:0005737">
    <property type="term" value="C:cytoplasm"/>
    <property type="evidence" value="ECO:0007669"/>
    <property type="project" value="TreeGrafter"/>
</dbReference>
<dbReference type="Proteomes" id="UP000295703">
    <property type="component" value="Unassembled WGS sequence"/>
</dbReference>
<dbReference type="Pfam" id="PF02567">
    <property type="entry name" value="PhzC-PhzF"/>
    <property type="match status" value="1"/>
</dbReference>
<feature type="active site" evidence="1">
    <location>
        <position position="48"/>
    </location>
</feature>
<gene>
    <name evidence="2" type="ORF">CTRI78_v011792</name>
</gene>
<keyword evidence="3" id="KW-1185">Reference proteome</keyword>
<protein>
    <submittedName>
        <fullName evidence="2">Putative isomerase</fullName>
    </submittedName>
</protein>
<dbReference type="SUPFAM" id="SSF54506">
    <property type="entry name" value="Diaminopimelate epimerase-like"/>
    <property type="match status" value="1"/>
</dbReference>
<dbReference type="PIRSF" id="PIRSF016184">
    <property type="entry name" value="PhzC_PhzF"/>
    <property type="match status" value="1"/>
</dbReference>
<dbReference type="AlphaFoldDB" id="A0A4R8QE64"/>
<dbReference type="STRING" id="5466.A0A4R8QE64"/>
<dbReference type="Gene3D" id="3.10.310.10">
    <property type="entry name" value="Diaminopimelate Epimerase, Chain A, domain 1"/>
    <property type="match status" value="2"/>
</dbReference>
<dbReference type="PANTHER" id="PTHR13774">
    <property type="entry name" value="PHENAZINE BIOSYNTHESIS PROTEIN"/>
    <property type="match status" value="1"/>
</dbReference>
<evidence type="ECO:0000256" key="1">
    <source>
        <dbReference type="PIRSR" id="PIRSR016184-1"/>
    </source>
</evidence>
<evidence type="ECO:0000313" key="3">
    <source>
        <dbReference type="Proteomes" id="UP000295703"/>
    </source>
</evidence>
<dbReference type="PANTHER" id="PTHR13774:SF32">
    <property type="entry name" value="ANTISENSE-ENHANCING SEQUENCE 1"/>
    <property type="match status" value="1"/>
</dbReference>
<dbReference type="NCBIfam" id="TIGR00654">
    <property type="entry name" value="PhzF_family"/>
    <property type="match status" value="1"/>
</dbReference>
<dbReference type="EMBL" id="RYZW01000554">
    <property type="protein sequence ID" value="TDZ32183.1"/>
    <property type="molecule type" value="Genomic_DNA"/>
</dbReference>
<sequence>MELPFTTVDVFTDTPFQGNQLAIVTIPAGTTLSQAQKQAIACEFNYSETTFVHEEGDATSPERRFDIFTTTEELPFAGHPTIGTAVFLQPQGVTTLHAKAGPISIESTGHNSVRAAIPHNVRLHAKRLRDLGNGPFSSSAPAIAAAEKDAVVFSIVKGMTFILTELPSLEALAAVRICPTDFRPAELLDEGWRDTLLSAYYFVRLGTESVGGKTVQKIRTRLVTSSIEDPATGSAASALTAYLSLYELSDQSASFEITQGVEMGRESHIYIDTGVDETEEGRILRTLHLGGKATQVIKGVVSVPV</sequence>
<proteinExistence type="predicted"/>
<accession>A0A4R8QE64</accession>
<comment type="caution">
    <text evidence="2">The sequence shown here is derived from an EMBL/GenBank/DDBJ whole genome shotgun (WGS) entry which is preliminary data.</text>
</comment>
<reference evidence="2 3" key="1">
    <citation type="submission" date="2018-12" db="EMBL/GenBank/DDBJ databases">
        <title>Genome sequence and assembly of Colletotrichum trifolii.</title>
        <authorList>
            <person name="Gan P."/>
            <person name="Shirasu K."/>
        </authorList>
    </citation>
    <scope>NUCLEOTIDE SEQUENCE [LARGE SCALE GENOMIC DNA]</scope>
    <source>
        <strain evidence="2 3">543-2</strain>
    </source>
</reference>
<name>A0A4R8QE64_COLTR</name>
<dbReference type="InterPro" id="IPR003719">
    <property type="entry name" value="Phenazine_PhzF-like"/>
</dbReference>
<evidence type="ECO:0000313" key="2">
    <source>
        <dbReference type="EMBL" id="TDZ32183.1"/>
    </source>
</evidence>
<organism evidence="2 3">
    <name type="scientific">Colletotrichum trifolii</name>
    <dbReference type="NCBI Taxonomy" id="5466"/>
    <lineage>
        <taxon>Eukaryota</taxon>
        <taxon>Fungi</taxon>
        <taxon>Dikarya</taxon>
        <taxon>Ascomycota</taxon>
        <taxon>Pezizomycotina</taxon>
        <taxon>Sordariomycetes</taxon>
        <taxon>Hypocreomycetidae</taxon>
        <taxon>Glomerellales</taxon>
        <taxon>Glomerellaceae</taxon>
        <taxon>Colletotrichum</taxon>
        <taxon>Colletotrichum orbiculare species complex</taxon>
    </lineage>
</organism>
<keyword evidence="2" id="KW-0413">Isomerase</keyword>